<proteinExistence type="predicted"/>
<name>A0ABU2BJ62_9MICC</name>
<keyword evidence="4" id="KW-1185">Reference proteome</keyword>
<evidence type="ECO:0000259" key="2">
    <source>
        <dbReference type="Pfam" id="PF07331"/>
    </source>
</evidence>
<evidence type="ECO:0000313" key="4">
    <source>
        <dbReference type="Proteomes" id="UP001183817"/>
    </source>
</evidence>
<dbReference type="RefSeq" id="WP_302263820.1">
    <property type="nucleotide sequence ID" value="NZ_BAAAWO010000001.1"/>
</dbReference>
<feature type="transmembrane region" description="Helical" evidence="1">
    <location>
        <begin position="31"/>
        <end position="51"/>
    </location>
</feature>
<keyword evidence="1" id="KW-0812">Transmembrane</keyword>
<feature type="transmembrane region" description="Helical" evidence="1">
    <location>
        <begin position="63"/>
        <end position="84"/>
    </location>
</feature>
<protein>
    <submittedName>
        <fullName evidence="3">Tricarboxylic transport membrane protein</fullName>
    </submittedName>
</protein>
<dbReference type="Pfam" id="PF07331">
    <property type="entry name" value="TctB"/>
    <property type="match status" value="1"/>
</dbReference>
<feature type="transmembrane region" description="Helical" evidence="1">
    <location>
        <begin position="139"/>
        <end position="167"/>
    </location>
</feature>
<dbReference type="Proteomes" id="UP001183817">
    <property type="component" value="Unassembled WGS sequence"/>
</dbReference>
<sequence length="213" mass="22907">MKSIDESSATVRTADDYPIRITGFWSGRSELIVPALVFILAGFLSYGTATMQVMGTSVPGPQFFPTIVCVLLFSVAAIHTVQILRTRRFPHEDSEGQNPDFSTDMLGDLADTERTSIYGPSTLPSATGKRKAYSDWKTLGMVIGAVAAFILALPVLGWILSAAGLFWVVCRALGSRRPLFDLSVSILFSAVIQLAFNAGLGLNLPSGFLEGLI</sequence>
<dbReference type="EMBL" id="JAVDYI010000001">
    <property type="protein sequence ID" value="MDR7358689.1"/>
    <property type="molecule type" value="Genomic_DNA"/>
</dbReference>
<feature type="domain" description="DUF1468" evidence="2">
    <location>
        <begin position="32"/>
        <end position="205"/>
    </location>
</feature>
<feature type="transmembrane region" description="Helical" evidence="1">
    <location>
        <begin position="179"/>
        <end position="200"/>
    </location>
</feature>
<accession>A0ABU2BJ62</accession>
<organism evidence="3 4">
    <name type="scientific">Paeniglutamicibacter sulfureus</name>
    <dbReference type="NCBI Taxonomy" id="43666"/>
    <lineage>
        <taxon>Bacteria</taxon>
        <taxon>Bacillati</taxon>
        <taxon>Actinomycetota</taxon>
        <taxon>Actinomycetes</taxon>
        <taxon>Micrococcales</taxon>
        <taxon>Micrococcaceae</taxon>
        <taxon>Paeniglutamicibacter</taxon>
    </lineage>
</organism>
<keyword evidence="1" id="KW-1133">Transmembrane helix</keyword>
<gene>
    <name evidence="3" type="ORF">J2S64_002380</name>
</gene>
<keyword evidence="1" id="KW-0472">Membrane</keyword>
<evidence type="ECO:0000313" key="3">
    <source>
        <dbReference type="EMBL" id="MDR7358689.1"/>
    </source>
</evidence>
<dbReference type="InterPro" id="IPR009936">
    <property type="entry name" value="DUF1468"/>
</dbReference>
<evidence type="ECO:0000256" key="1">
    <source>
        <dbReference type="SAM" id="Phobius"/>
    </source>
</evidence>
<comment type="caution">
    <text evidence="3">The sequence shown here is derived from an EMBL/GenBank/DDBJ whole genome shotgun (WGS) entry which is preliminary data.</text>
</comment>
<reference evidence="3 4" key="1">
    <citation type="submission" date="2023-07" db="EMBL/GenBank/DDBJ databases">
        <title>Sequencing the genomes of 1000 actinobacteria strains.</title>
        <authorList>
            <person name="Klenk H.-P."/>
        </authorList>
    </citation>
    <scope>NUCLEOTIDE SEQUENCE [LARGE SCALE GENOMIC DNA]</scope>
    <source>
        <strain evidence="3 4">DSM 20167</strain>
    </source>
</reference>